<evidence type="ECO:0008006" key="3">
    <source>
        <dbReference type="Google" id="ProtNLM"/>
    </source>
</evidence>
<gene>
    <name evidence="1" type="ORF">FB550_115128</name>
</gene>
<reference evidence="1 2" key="1">
    <citation type="submission" date="2019-06" db="EMBL/GenBank/DDBJ databases">
        <title>Sorghum-associated microbial communities from plants grown in Nebraska, USA.</title>
        <authorList>
            <person name="Schachtman D."/>
        </authorList>
    </citation>
    <scope>NUCLEOTIDE SEQUENCE [LARGE SCALE GENOMIC DNA]</scope>
    <source>
        <strain evidence="1 2">2482</strain>
    </source>
</reference>
<accession>A0A561CQK6</accession>
<dbReference type="EMBL" id="VIVN01000015">
    <property type="protein sequence ID" value="TWD93486.1"/>
    <property type="molecule type" value="Genomic_DNA"/>
</dbReference>
<dbReference type="AlphaFoldDB" id="A0A561CQK6"/>
<sequence>MFKEKTPFLSDEFLDELVKEINQQCGGPIKEQITEQIDNDLE</sequence>
<proteinExistence type="predicted"/>
<name>A0A561CQK6_9BACI</name>
<evidence type="ECO:0000313" key="1">
    <source>
        <dbReference type="EMBL" id="TWD93486.1"/>
    </source>
</evidence>
<comment type="caution">
    <text evidence="1">The sequence shown here is derived from an EMBL/GenBank/DDBJ whole genome shotgun (WGS) entry which is preliminary data.</text>
</comment>
<evidence type="ECO:0000313" key="2">
    <source>
        <dbReference type="Proteomes" id="UP000319671"/>
    </source>
</evidence>
<keyword evidence="2" id="KW-1185">Reference proteome</keyword>
<protein>
    <recommendedName>
        <fullName evidence="3">Bacitracin ABC transporter ATP-binding protein</fullName>
    </recommendedName>
</protein>
<dbReference type="RefSeq" id="WP_261380780.1">
    <property type="nucleotide sequence ID" value="NZ_VIVN01000015.1"/>
</dbReference>
<dbReference type="Proteomes" id="UP000319671">
    <property type="component" value="Unassembled WGS sequence"/>
</dbReference>
<organism evidence="1 2">
    <name type="scientific">Neobacillus bataviensis</name>
    <dbReference type="NCBI Taxonomy" id="220685"/>
    <lineage>
        <taxon>Bacteria</taxon>
        <taxon>Bacillati</taxon>
        <taxon>Bacillota</taxon>
        <taxon>Bacilli</taxon>
        <taxon>Bacillales</taxon>
        <taxon>Bacillaceae</taxon>
        <taxon>Neobacillus</taxon>
    </lineage>
</organism>